<dbReference type="Pfam" id="PF02260">
    <property type="entry name" value="FATC"/>
    <property type="match status" value="1"/>
</dbReference>
<dbReference type="CDD" id="cd00892">
    <property type="entry name" value="PIKKc_ATR"/>
    <property type="match status" value="1"/>
</dbReference>
<dbReference type="InterPro" id="IPR000403">
    <property type="entry name" value="PI3/4_kinase_cat_dom"/>
</dbReference>
<evidence type="ECO:0000256" key="7">
    <source>
        <dbReference type="ARBA" id="ARBA00022763"/>
    </source>
</evidence>
<evidence type="ECO:0000256" key="1">
    <source>
        <dbReference type="ARBA" id="ARBA00004123"/>
    </source>
</evidence>
<dbReference type="SMART" id="SM00146">
    <property type="entry name" value="PI3Kc"/>
    <property type="match status" value="1"/>
</dbReference>
<evidence type="ECO:0000256" key="2">
    <source>
        <dbReference type="ARBA" id="ARBA00010769"/>
    </source>
</evidence>
<dbReference type="OrthoDB" id="381190at2759"/>
<evidence type="ECO:0000256" key="13">
    <source>
        <dbReference type="ARBA" id="ARBA00048679"/>
    </source>
</evidence>
<keyword evidence="7" id="KW-0227">DNA damage</keyword>
<keyword evidence="11" id="KW-0539">Nucleus</keyword>
<dbReference type="Pfam" id="PF08064">
    <property type="entry name" value="UME"/>
    <property type="match status" value="1"/>
</dbReference>
<dbReference type="InterPro" id="IPR056802">
    <property type="entry name" value="ATR-like_M-HEAT"/>
</dbReference>
<dbReference type="PROSITE" id="PS51189">
    <property type="entry name" value="FAT"/>
    <property type="match status" value="1"/>
</dbReference>
<dbReference type="GO" id="GO:0000723">
    <property type="term" value="P:telomere maintenance"/>
    <property type="evidence" value="ECO:0007669"/>
    <property type="project" value="TreeGrafter"/>
</dbReference>
<dbReference type="InParanoid" id="A8NZ06"/>
<evidence type="ECO:0000256" key="9">
    <source>
        <dbReference type="ARBA" id="ARBA00022840"/>
    </source>
</evidence>
<feature type="domain" description="PI3K/PI4K catalytic" evidence="14">
    <location>
        <begin position="1989"/>
        <end position="2300"/>
    </location>
</feature>
<dbReference type="KEGG" id="cci:CC1G_08126"/>
<dbReference type="SMART" id="SM01343">
    <property type="entry name" value="FATC"/>
    <property type="match status" value="1"/>
</dbReference>
<comment type="catalytic activity">
    <reaction evidence="13">
        <text>L-seryl-[protein] + ATP = O-phospho-L-seryl-[protein] + ADP + H(+)</text>
        <dbReference type="Rhea" id="RHEA:17989"/>
        <dbReference type="Rhea" id="RHEA-COMP:9863"/>
        <dbReference type="Rhea" id="RHEA-COMP:11604"/>
        <dbReference type="ChEBI" id="CHEBI:15378"/>
        <dbReference type="ChEBI" id="CHEBI:29999"/>
        <dbReference type="ChEBI" id="CHEBI:30616"/>
        <dbReference type="ChEBI" id="CHEBI:83421"/>
        <dbReference type="ChEBI" id="CHEBI:456216"/>
        <dbReference type="EC" id="2.7.11.1"/>
    </reaction>
</comment>
<comment type="caution">
    <text evidence="17">The sequence shown here is derived from an EMBL/GenBank/DDBJ whole genome shotgun (WGS) entry which is preliminary data.</text>
</comment>
<dbReference type="RefSeq" id="XP_001837572.2">
    <property type="nucleotide sequence ID" value="XM_001837520.2"/>
</dbReference>
<dbReference type="eggNOG" id="KOG0890">
    <property type="taxonomic scope" value="Eukaryota"/>
</dbReference>
<dbReference type="InterPro" id="IPR012993">
    <property type="entry name" value="UME"/>
</dbReference>
<evidence type="ECO:0000256" key="6">
    <source>
        <dbReference type="ARBA" id="ARBA00022741"/>
    </source>
</evidence>
<dbReference type="Proteomes" id="UP000001861">
    <property type="component" value="Unassembled WGS sequence"/>
</dbReference>
<comment type="catalytic activity">
    <reaction evidence="12">
        <text>L-threonyl-[protein] + ATP = O-phospho-L-threonyl-[protein] + ADP + H(+)</text>
        <dbReference type="Rhea" id="RHEA:46608"/>
        <dbReference type="Rhea" id="RHEA-COMP:11060"/>
        <dbReference type="Rhea" id="RHEA-COMP:11605"/>
        <dbReference type="ChEBI" id="CHEBI:15378"/>
        <dbReference type="ChEBI" id="CHEBI:30013"/>
        <dbReference type="ChEBI" id="CHEBI:30616"/>
        <dbReference type="ChEBI" id="CHEBI:61977"/>
        <dbReference type="ChEBI" id="CHEBI:456216"/>
        <dbReference type="EC" id="2.7.11.1"/>
    </reaction>
</comment>
<dbReference type="OMA" id="SMYIGWC"/>
<dbReference type="InterPro" id="IPR003151">
    <property type="entry name" value="PIK-rel_kinase_FAT"/>
</dbReference>
<dbReference type="GO" id="GO:0005694">
    <property type="term" value="C:chromosome"/>
    <property type="evidence" value="ECO:0007669"/>
    <property type="project" value="TreeGrafter"/>
</dbReference>
<dbReference type="Pfam" id="PF25030">
    <property type="entry name" value="M-HEAT_ATR"/>
    <property type="match status" value="1"/>
</dbReference>
<dbReference type="GO" id="GO:0005524">
    <property type="term" value="F:ATP binding"/>
    <property type="evidence" value="ECO:0007669"/>
    <property type="project" value="UniProtKB-KW"/>
</dbReference>
<dbReference type="PROSITE" id="PS00916">
    <property type="entry name" value="PI3_4_KINASE_2"/>
    <property type="match status" value="1"/>
</dbReference>
<gene>
    <name evidence="17" type="ORF">CC1G_08126</name>
</gene>
<dbReference type="SUPFAM" id="SSF48371">
    <property type="entry name" value="ARM repeat"/>
    <property type="match status" value="1"/>
</dbReference>
<sequence length="2345" mass="264164">MSTNASKATTELDGAANANSSNFKNSGLFKSLNQVLEDLKRRPEGFDPADASHRVLEVAQSFLCGYASPHTTRAWADLMEEIIPLTEGLLALIQMMFATQSPSIYHYMRDSVKIVFCRLVDIGYTLGLWMDVVEPDDEIQPSPGKLRNSVLEVLAEVLSGLPKPFPRLPAPARSISSDQFAEAQKFQNPEALKVLREMVNEVVELTDIVQLYLGTERRLLVESARRVFDYILSPSCHFTNDRRIRWLGKLFQVVLETLSDTGPLFSYMQERLLHSRYDGTIHGNTTTLDVLLNQSFDRPFSTASRAVVYQALGCLNASPNDERNPQVHTLAISYLKHSLSGIDKELLPLVLKHLQATLGHAIEPPRTLIKATQPKPSAGSTQARMNLKDHVWRRQVQELVQAIISPDSITWMDDDFRPNEPYTLRRILADVAERFSRPLSQADDESRIKLARNLAKLPCLLVVCTGESCTTFRNASGPSLLGFYVPILQALLAGPADEVTPSVRREVYSVLLPVLKHRNEEEPDEPVLEMITRGVTDDDRAVRVQAGLTLQAVVEFYSGNTLASRQNIENFFHRLYQVFEGCRHSIKETLLISVGSLGKTANPFILGSTLCLLILQLGQSNLLLHSLACTQLLNISRHHKKSIYSLLSPHFDRVVKIVFERLSTQPTLLTELCRLMQLNIEEFISRHHAKALPDVLLRCDMKGVDLIAHSLGKNRSTTILDSLDKILVPILLLPTVPQTNKAVAFLIGIFNEDSRDAKISLQTILPGHTTSVLTELVIRMGVDDPQSRHQALNAVKKVETALQKGTISISQKANPSEFLATQMLGIMSKIIDTLQDVHGKKSVEAKEQIIRSIGVFISLVGPPIHSLSSQIMAIFQTSLSVAELAEVTLESWHEYLVTIDSKDLGPHLGSTCSAFVSAWPNLSDRARKIIVESLQLAFGRLKDDLIHYLDDLPDLSIIDDLKPLHFHLSQLRHPLPPRDSLEKLLDRCSSSNLTIATLALEELKRFMQTGDPALLHELLEDDMFDPMIGRLISTVYSAAARDGDLTESLRLVAYECIGILGALDPYRFQLPARRADTIVLRNFTDENETYQFIINLIEELVDAFRSTSDMKFQTNLAYPIQELLKLCGFTSDLVNSGRAVPLRTRNRWAGLKKEVMNAVTPLLEGRFSFSNTVPAVKLPVYPTQSTYREWLQLWVTHLISRVSGDSARKIFGVFQSVVRSKDVVLATHLLPHLILNILISGEPDDAEDIRTEIRIVLEDQVDPSSTSTHDKKILSAQAIFTLLDHLNRWAHIMRREITTKQKSETKRARASVALGESQEQLLRLDSILSNLDKHLVAKAAFQCKAYARALMNFEQQIHALKELDNNKNLEPYYDTIHEIYAHLDQPDGMEGITALIQSPSLEHQIREHESIGQWTSAQSCWEVRLQESPDNLEYHQGLLRCLRNLGHYDTLRNHVKGILTSHPEWQADVIDFHTETLLMVGAWDDVEALVNTADSTSVPVMMAKVMLAMRKGDPQAISDALSLARLTLGAPISAAGVNGYARSYEAALSLHHLYELELIHNTTRNLPSSSTRRKQALTRLSSILADRLENVLPTFRNLEPILSTRRIGFSLMPGTSPDLVKEVGKAWLSSAKVARKAGHWPTAYSAILQARQSGTPLWFLESAKLMKASGDFIMKAVRELESHMQSLGLISSGNVLDLTLDDEVVNTKHKLFLWRARWMSESGRFDGTPLLEAFKRATELDKRWESSHFYFGNFYDASAKDLKPTDARRLKMNMHMLRNYSRATRYGTKFIYQTIPRLLTVWLDNGEDKNIFGTDVFNKMNEVVASAIKDIPAYKWFTAFPQIVSRVCHPVDKVYNLVSQLIVSIIQEYPDQALWLFAGVIKSTKHNRLTRGRVILEKAKSSPSSSARISRLISDLHVMANEMLALCEYPVSKEHSLSMPKLFPRLKAIGECSLLIPLLVSLTVSLPSSSSAAGTHQPFPDDAPTFKEFSDEIDVMRSMARPRKIWITGSDGGEYIMLIKPKDDLRKDARLMDFDTIINRLLKANADARRRKLYIRTYAVVPLNEECGCIEWVQNTSPLRPILFKYYEARRIKTWTAELEAQCNKIKDAQAADAGNIFVKKILPMFPPVFHQWFIETFPDPSAWLENRTNYARTAAVMSIVGWILGLGDRHCENILLDVITGDAVHIDFNCLFEKGKVLLTPERVPFRLTQNIVDGLGVTGVEGMFRIACELTMDLLRNNMDSLMSVLDAFIHDPLVEWEDEKRKQENRSRRSAQQVPVTTTNIAKNALNDIKKKLEGRFTPYTDSQFEQPEKLLSTKNLVEALINEASNPMNLSKMYPGWAPWN</sequence>
<accession>A8NZ06</accession>
<evidence type="ECO:0000259" key="14">
    <source>
        <dbReference type="PROSITE" id="PS50290"/>
    </source>
</evidence>
<evidence type="ECO:0000259" key="16">
    <source>
        <dbReference type="PROSITE" id="PS51190"/>
    </source>
</evidence>
<keyword evidence="6" id="KW-0547">Nucleotide-binding</keyword>
<dbReference type="InterPro" id="IPR016024">
    <property type="entry name" value="ARM-type_fold"/>
</dbReference>
<comment type="subcellular location">
    <subcellularLocation>
        <location evidence="1">Nucleus</location>
    </subcellularLocation>
</comment>
<dbReference type="InterPro" id="IPR057564">
    <property type="entry name" value="HEAT_ATR"/>
</dbReference>
<dbReference type="Gene3D" id="3.30.1010.10">
    <property type="entry name" value="Phosphatidylinositol 3-kinase Catalytic Subunit, Chain A, domain 4"/>
    <property type="match status" value="1"/>
</dbReference>
<dbReference type="EC" id="2.7.11.1" evidence="3"/>
<dbReference type="PROSITE" id="PS50290">
    <property type="entry name" value="PI3_4_KINASE_3"/>
    <property type="match status" value="1"/>
</dbReference>
<dbReference type="InterPro" id="IPR003152">
    <property type="entry name" value="FATC_dom"/>
</dbReference>
<keyword evidence="8 17" id="KW-0418">Kinase</keyword>
<dbReference type="GO" id="GO:0005634">
    <property type="term" value="C:nucleus"/>
    <property type="evidence" value="ECO:0007669"/>
    <property type="project" value="UniProtKB-SubCell"/>
</dbReference>
<evidence type="ECO:0000256" key="4">
    <source>
        <dbReference type="ARBA" id="ARBA00022527"/>
    </source>
</evidence>
<dbReference type="InterPro" id="IPR011009">
    <property type="entry name" value="Kinase-like_dom_sf"/>
</dbReference>
<keyword evidence="10" id="KW-0234">DNA repair</keyword>
<keyword evidence="9" id="KW-0067">ATP-binding</keyword>
<evidence type="ECO:0000256" key="12">
    <source>
        <dbReference type="ARBA" id="ARBA00047899"/>
    </source>
</evidence>
<organism evidence="17 18">
    <name type="scientific">Coprinopsis cinerea (strain Okayama-7 / 130 / ATCC MYA-4618 / FGSC 9003)</name>
    <name type="common">Inky cap fungus</name>
    <name type="synonym">Hormographiella aspergillata</name>
    <dbReference type="NCBI Taxonomy" id="240176"/>
    <lineage>
        <taxon>Eukaryota</taxon>
        <taxon>Fungi</taxon>
        <taxon>Dikarya</taxon>
        <taxon>Basidiomycota</taxon>
        <taxon>Agaricomycotina</taxon>
        <taxon>Agaricomycetes</taxon>
        <taxon>Agaricomycetidae</taxon>
        <taxon>Agaricales</taxon>
        <taxon>Agaricineae</taxon>
        <taxon>Psathyrellaceae</taxon>
        <taxon>Coprinopsis</taxon>
    </lineage>
</organism>
<keyword evidence="4" id="KW-0723">Serine/threonine-protein kinase</keyword>
<keyword evidence="5" id="KW-0808">Transferase</keyword>
<dbReference type="HOGENOM" id="CLU_000178_2_5_1"/>
<dbReference type="EMBL" id="AACS02000005">
    <property type="protein sequence ID" value="EAU84196.2"/>
    <property type="molecule type" value="Genomic_DNA"/>
</dbReference>
<dbReference type="Pfam" id="PF00454">
    <property type="entry name" value="PI3_PI4_kinase"/>
    <property type="match status" value="1"/>
</dbReference>
<evidence type="ECO:0000313" key="17">
    <source>
        <dbReference type="EMBL" id="EAU84196.2"/>
    </source>
</evidence>
<dbReference type="InterPro" id="IPR036940">
    <property type="entry name" value="PI3/4_kinase_cat_sf"/>
</dbReference>
<dbReference type="GO" id="GO:0004674">
    <property type="term" value="F:protein serine/threonine kinase activity"/>
    <property type="evidence" value="ECO:0007669"/>
    <property type="project" value="UniProtKB-KW"/>
</dbReference>
<dbReference type="GO" id="GO:0006281">
    <property type="term" value="P:DNA repair"/>
    <property type="evidence" value="ECO:0007669"/>
    <property type="project" value="UniProtKB-KW"/>
</dbReference>
<evidence type="ECO:0000313" key="18">
    <source>
        <dbReference type="Proteomes" id="UP000001861"/>
    </source>
</evidence>
<feature type="domain" description="FAT" evidence="15">
    <location>
        <begin position="1335"/>
        <end position="1883"/>
    </location>
</feature>
<dbReference type="SMART" id="SM00802">
    <property type="entry name" value="UME"/>
    <property type="match status" value="1"/>
</dbReference>
<reference evidence="17 18" key="1">
    <citation type="journal article" date="2010" name="Proc. Natl. Acad. Sci. U.S.A.">
        <title>Insights into evolution of multicellular fungi from the assembled chromosomes of the mushroom Coprinopsis cinerea (Coprinus cinereus).</title>
        <authorList>
            <person name="Stajich J.E."/>
            <person name="Wilke S.K."/>
            <person name="Ahren D."/>
            <person name="Au C.H."/>
            <person name="Birren B.W."/>
            <person name="Borodovsky M."/>
            <person name="Burns C."/>
            <person name="Canback B."/>
            <person name="Casselton L.A."/>
            <person name="Cheng C.K."/>
            <person name="Deng J."/>
            <person name="Dietrich F.S."/>
            <person name="Fargo D.C."/>
            <person name="Farman M.L."/>
            <person name="Gathman A.C."/>
            <person name="Goldberg J."/>
            <person name="Guigo R."/>
            <person name="Hoegger P.J."/>
            <person name="Hooker J.B."/>
            <person name="Huggins A."/>
            <person name="James T.Y."/>
            <person name="Kamada T."/>
            <person name="Kilaru S."/>
            <person name="Kodira C."/>
            <person name="Kues U."/>
            <person name="Kupfer D."/>
            <person name="Kwan H.S."/>
            <person name="Lomsadze A."/>
            <person name="Li W."/>
            <person name="Lilly W.W."/>
            <person name="Ma L.J."/>
            <person name="Mackey A.J."/>
            <person name="Manning G."/>
            <person name="Martin F."/>
            <person name="Muraguchi H."/>
            <person name="Natvig D.O."/>
            <person name="Palmerini H."/>
            <person name="Ramesh M.A."/>
            <person name="Rehmeyer C.J."/>
            <person name="Roe B.A."/>
            <person name="Shenoy N."/>
            <person name="Stanke M."/>
            <person name="Ter-Hovhannisyan V."/>
            <person name="Tunlid A."/>
            <person name="Velagapudi R."/>
            <person name="Vision T.J."/>
            <person name="Zeng Q."/>
            <person name="Zolan M.E."/>
            <person name="Pukkila P.J."/>
        </authorList>
    </citation>
    <scope>NUCLEOTIDE SEQUENCE [LARGE SCALE GENOMIC DNA]</scope>
    <source>
        <strain evidence="18">Okayama-7 / 130 / ATCC MYA-4618 / FGSC 9003</strain>
    </source>
</reference>
<dbReference type="VEuPathDB" id="FungiDB:CC1G_08126"/>
<dbReference type="InterPro" id="IPR011990">
    <property type="entry name" value="TPR-like_helical_dom_sf"/>
</dbReference>
<protein>
    <recommendedName>
        <fullName evidence="3">non-specific serine/threonine protein kinase</fullName>
        <ecNumber evidence="3">2.7.11.1</ecNumber>
    </recommendedName>
</protein>
<comment type="similarity">
    <text evidence="2">Belongs to the PI3/PI4-kinase family. ATM subfamily.</text>
</comment>
<dbReference type="PROSITE" id="PS51190">
    <property type="entry name" value="FATC"/>
    <property type="match status" value="1"/>
</dbReference>
<evidence type="ECO:0000256" key="11">
    <source>
        <dbReference type="ARBA" id="ARBA00023242"/>
    </source>
</evidence>
<dbReference type="InterPro" id="IPR018936">
    <property type="entry name" value="PI3/4_kinase_CS"/>
</dbReference>
<dbReference type="InterPro" id="IPR050517">
    <property type="entry name" value="DDR_Repair_Kinase"/>
</dbReference>
<dbReference type="STRING" id="240176.A8NZ06"/>
<dbReference type="Pfam" id="PF02259">
    <property type="entry name" value="FAT"/>
    <property type="match status" value="1"/>
</dbReference>
<feature type="domain" description="FATC" evidence="16">
    <location>
        <begin position="2313"/>
        <end position="2345"/>
    </location>
</feature>
<dbReference type="SUPFAM" id="SSF56112">
    <property type="entry name" value="Protein kinase-like (PK-like)"/>
    <property type="match status" value="1"/>
</dbReference>
<dbReference type="InterPro" id="IPR014009">
    <property type="entry name" value="PIK_FAT"/>
</dbReference>
<proteinExistence type="inferred from homology"/>
<evidence type="ECO:0000259" key="15">
    <source>
        <dbReference type="PROSITE" id="PS51189"/>
    </source>
</evidence>
<dbReference type="PANTHER" id="PTHR11139:SF125">
    <property type="entry name" value="SERINE_THREONINE-PROTEIN KINASE MEC1"/>
    <property type="match status" value="1"/>
</dbReference>
<name>A8NZ06_COPC7</name>
<evidence type="ECO:0000256" key="10">
    <source>
        <dbReference type="ARBA" id="ARBA00023204"/>
    </source>
</evidence>
<dbReference type="Gene3D" id="1.10.1070.11">
    <property type="entry name" value="Phosphatidylinositol 3-/4-kinase, catalytic domain"/>
    <property type="match status" value="1"/>
</dbReference>
<dbReference type="PANTHER" id="PTHR11139">
    <property type="entry name" value="ATAXIA TELANGIECTASIA MUTATED ATM -RELATED"/>
    <property type="match status" value="1"/>
</dbReference>
<dbReference type="GO" id="GO:0000077">
    <property type="term" value="P:DNA damage checkpoint signaling"/>
    <property type="evidence" value="ECO:0007669"/>
    <property type="project" value="TreeGrafter"/>
</dbReference>
<evidence type="ECO:0000256" key="8">
    <source>
        <dbReference type="ARBA" id="ARBA00022777"/>
    </source>
</evidence>
<evidence type="ECO:0000256" key="3">
    <source>
        <dbReference type="ARBA" id="ARBA00012513"/>
    </source>
</evidence>
<dbReference type="Pfam" id="PF23593">
    <property type="entry name" value="HEAT_ATR"/>
    <property type="match status" value="1"/>
</dbReference>
<dbReference type="GeneID" id="6014143"/>
<dbReference type="Gene3D" id="1.25.40.10">
    <property type="entry name" value="Tetratricopeptide repeat domain"/>
    <property type="match status" value="1"/>
</dbReference>
<keyword evidence="18" id="KW-1185">Reference proteome</keyword>
<dbReference type="FunCoup" id="A8NZ06">
    <property type="interactions" value="560"/>
</dbReference>
<evidence type="ECO:0000256" key="5">
    <source>
        <dbReference type="ARBA" id="ARBA00022679"/>
    </source>
</evidence>